<dbReference type="NCBIfam" id="TIGR02302">
    <property type="entry name" value="aProt_lowcomp"/>
    <property type="match status" value="1"/>
</dbReference>
<evidence type="ECO:0000256" key="2">
    <source>
        <dbReference type="SAM" id="MobiDB-lite"/>
    </source>
</evidence>
<dbReference type="Proteomes" id="UP000094172">
    <property type="component" value="Unassembled WGS sequence"/>
</dbReference>
<protein>
    <recommendedName>
        <fullName evidence="6">TIGR02302 family protein</fullName>
    </recommendedName>
</protein>
<keyword evidence="3" id="KW-0472">Membrane</keyword>
<feature type="compositionally biased region" description="Low complexity" evidence="2">
    <location>
        <begin position="643"/>
        <end position="653"/>
    </location>
</feature>
<gene>
    <name evidence="4" type="ORF">AUC70_15235</name>
</gene>
<evidence type="ECO:0000313" key="5">
    <source>
        <dbReference type="Proteomes" id="UP000094172"/>
    </source>
</evidence>
<evidence type="ECO:0000313" key="4">
    <source>
        <dbReference type="EMBL" id="ODR96245.1"/>
    </source>
</evidence>
<feature type="transmembrane region" description="Helical" evidence="3">
    <location>
        <begin position="163"/>
        <end position="182"/>
    </location>
</feature>
<dbReference type="AlphaFoldDB" id="A0A1E3VRT7"/>
<feature type="compositionally biased region" description="Basic and acidic residues" evidence="2">
    <location>
        <begin position="848"/>
        <end position="857"/>
    </location>
</feature>
<feature type="compositionally biased region" description="Basic and acidic residues" evidence="2">
    <location>
        <begin position="761"/>
        <end position="775"/>
    </location>
</feature>
<organism evidence="4 5">
    <name type="scientific">Methyloceanibacter stevinii</name>
    <dbReference type="NCBI Taxonomy" id="1774970"/>
    <lineage>
        <taxon>Bacteria</taxon>
        <taxon>Pseudomonadati</taxon>
        <taxon>Pseudomonadota</taxon>
        <taxon>Alphaproteobacteria</taxon>
        <taxon>Hyphomicrobiales</taxon>
        <taxon>Hyphomicrobiaceae</taxon>
        <taxon>Methyloceanibacter</taxon>
    </lineage>
</organism>
<dbReference type="InterPro" id="IPR012683">
    <property type="entry name" value="CHP02302_TM"/>
</dbReference>
<feature type="compositionally biased region" description="Low complexity" evidence="2">
    <location>
        <begin position="825"/>
        <end position="834"/>
    </location>
</feature>
<comment type="caution">
    <text evidence="4">The sequence shown here is derived from an EMBL/GenBank/DDBJ whole genome shotgun (WGS) entry which is preliminary data.</text>
</comment>
<keyword evidence="1" id="KW-0175">Coiled coil</keyword>
<feature type="transmembrane region" description="Helical" evidence="3">
    <location>
        <begin position="43"/>
        <end position="63"/>
    </location>
</feature>
<feature type="region of interest" description="Disordered" evidence="2">
    <location>
        <begin position="642"/>
        <end position="865"/>
    </location>
</feature>
<dbReference type="STRING" id="1774970.AUC70_15235"/>
<proteinExistence type="predicted"/>
<sequence>MARPSRSKDAATTAPAPDTLKRRFERRVGLSWLSLLVERAFEALLWPFVVVCAFLVFSLLGGWSLLPALAHQILLGLFLVAFVVALVPLWRIDVPTRAEALRRLERDSGIQHRPASSYEDTLEAAPGTAPAQLWALHRKRLARLVARLKPSWPKPRADRDDPFAIRAALVLTLVVAFFAAGGDAGSRIKAAFLPAATASTQLVRLDAWITPPVYTAMAPVVLADGTEQVGRGAETFRALSVPVRSQLIVRAHAPDGDRVTLTLADETGETRTVEPKEGSAAGLMEFHAGLLSPVTADLRIGGSTVAQWQLSMIEDAAPQISLLTAPTSMPRGALRVEYGATDDYGVASAEAQFVLAGSEMSDMAEDMAGDMPDEERGDLAEVEPLFAPPKIVLQLPRSNAKKVEGRATQDLTAHPWAGLQVVMTLTARDQADQVGTSEPYPLILPARSFTKPLARAVIEQRRNLVMDPGQTPRVARALGALTLGGEKATEDTVVYLSLRNAYWRLDNDPSIESVKAVVDQLWSTALRIEEGDLPAAERDLRSAQDALMQALRENAPAEEIKKRIEELRAALSRYLQALAAQQKDQTDIAGQPKNNRDDLVSEQDLDKMLESIKDLAEAGSKDMAEKMLSELNDILDRLQADNQPQSEQQQKAQEMMRDLDEVASDQQELLDETFGEKRKQREGQGQGRSQNQQFDVSPPGSPMGFGDAMSPLSDQMPQGGQAGARAQGQSGRQGDAPGGGEEQLGQQQQQGSQGSLQQRQEALRKKLDQLIERMRQAGGEPPEQFEGASDAMEQAEQDIAEQNYDRAAQNQTLALDRMREGTESMAQQMMAQGEMEGGQGPGSNGRDPLGRPDRSNRPDLGLSVAVPDEIDIQKAREVLDELRRRIGDPSRPTLELDYLERLIRSF</sequence>
<feature type="transmembrane region" description="Helical" evidence="3">
    <location>
        <begin position="69"/>
        <end position="90"/>
    </location>
</feature>
<feature type="coiled-coil region" evidence="1">
    <location>
        <begin position="533"/>
        <end position="584"/>
    </location>
</feature>
<feature type="compositionally biased region" description="Low complexity" evidence="2">
    <location>
        <begin position="723"/>
        <end position="734"/>
    </location>
</feature>
<evidence type="ECO:0000256" key="1">
    <source>
        <dbReference type="SAM" id="Coils"/>
    </source>
</evidence>
<dbReference type="EMBL" id="LPWE01000005">
    <property type="protein sequence ID" value="ODR96245.1"/>
    <property type="molecule type" value="Genomic_DNA"/>
</dbReference>
<dbReference type="RefSeq" id="WP_069443579.1">
    <property type="nucleotide sequence ID" value="NZ_LPWE01000005.1"/>
</dbReference>
<evidence type="ECO:0008006" key="6">
    <source>
        <dbReference type="Google" id="ProtNLM"/>
    </source>
</evidence>
<evidence type="ECO:0000256" key="3">
    <source>
        <dbReference type="SAM" id="Phobius"/>
    </source>
</evidence>
<keyword evidence="5" id="KW-1185">Reference proteome</keyword>
<keyword evidence="3" id="KW-1133">Transmembrane helix</keyword>
<feature type="compositionally biased region" description="Low complexity" evidence="2">
    <location>
        <begin position="743"/>
        <end position="758"/>
    </location>
</feature>
<keyword evidence="3" id="KW-0812">Transmembrane</keyword>
<name>A0A1E3VRT7_9HYPH</name>
<accession>A0A1E3VRT7</accession>
<dbReference type="Pfam" id="PF13779">
    <property type="entry name" value="DUF4175"/>
    <property type="match status" value="1"/>
</dbReference>
<reference evidence="4 5" key="1">
    <citation type="journal article" date="2016" name="Environ. Microbiol.">
        <title>New Methyloceanibacter diversity from North Sea sediments includes methanotroph containing solely the soluble methane monooxygenase.</title>
        <authorList>
            <person name="Vekeman B."/>
            <person name="Kerckhof F.M."/>
            <person name="Cremers G."/>
            <person name="de Vos P."/>
            <person name="Vandamme P."/>
            <person name="Boon N."/>
            <person name="Op den Camp H.J."/>
            <person name="Heylen K."/>
        </authorList>
    </citation>
    <scope>NUCLEOTIDE SEQUENCE [LARGE SCALE GENOMIC DNA]</scope>
    <source>
        <strain evidence="4 5">R-67176</strain>
    </source>
</reference>